<name>A0ACD5W108_AVESA</name>
<organism evidence="1 2">
    <name type="scientific">Avena sativa</name>
    <name type="common">Oat</name>
    <dbReference type="NCBI Taxonomy" id="4498"/>
    <lineage>
        <taxon>Eukaryota</taxon>
        <taxon>Viridiplantae</taxon>
        <taxon>Streptophyta</taxon>
        <taxon>Embryophyta</taxon>
        <taxon>Tracheophyta</taxon>
        <taxon>Spermatophyta</taxon>
        <taxon>Magnoliopsida</taxon>
        <taxon>Liliopsida</taxon>
        <taxon>Poales</taxon>
        <taxon>Poaceae</taxon>
        <taxon>BOP clade</taxon>
        <taxon>Pooideae</taxon>
        <taxon>Poodae</taxon>
        <taxon>Poeae</taxon>
        <taxon>Poeae Chloroplast Group 1 (Aveneae type)</taxon>
        <taxon>Aveninae</taxon>
        <taxon>Avena</taxon>
    </lineage>
</organism>
<reference evidence="1" key="1">
    <citation type="submission" date="2021-05" db="EMBL/GenBank/DDBJ databases">
        <authorList>
            <person name="Scholz U."/>
            <person name="Mascher M."/>
            <person name="Fiebig A."/>
        </authorList>
    </citation>
    <scope>NUCLEOTIDE SEQUENCE [LARGE SCALE GENOMIC DNA]</scope>
</reference>
<protein>
    <submittedName>
        <fullName evidence="1">Uncharacterized protein</fullName>
    </submittedName>
</protein>
<evidence type="ECO:0000313" key="2">
    <source>
        <dbReference type="Proteomes" id="UP001732700"/>
    </source>
</evidence>
<dbReference type="EnsemblPlants" id="AVESA.00010b.r2.3DG0538240.1">
    <property type="protein sequence ID" value="AVESA.00010b.r2.3DG0538240.1.CDS.1"/>
    <property type="gene ID" value="AVESA.00010b.r2.3DG0538240"/>
</dbReference>
<keyword evidence="2" id="KW-1185">Reference proteome</keyword>
<evidence type="ECO:0000313" key="1">
    <source>
        <dbReference type="EnsemblPlants" id="AVESA.00010b.r2.3DG0538240.1.CDS.1"/>
    </source>
</evidence>
<reference evidence="1" key="2">
    <citation type="submission" date="2025-09" db="UniProtKB">
        <authorList>
            <consortium name="EnsemblPlants"/>
        </authorList>
    </citation>
    <scope>IDENTIFICATION</scope>
</reference>
<sequence>MAAAASIPQTNVILQRLIPHAMMRPCAPHEMIRPFALTPDHAVIPASEPESASLELSDFEKVGDLGEGACGVVTKVRLRGSGAMFALKTAYYSDPNSEEEAEVLRRVGWSPHLVRCHAIFRGAGGEPAMLLELMDAGSLGRLLRHRDGRGGLPEPALAELAARCLAGLAHLHYSYGVAHLDLKPDNLLANGRGHVRISDFSVSRIFSRNPGERLRVCVGVGSTAYMSPERFAPNARAGPRGACAADVWSLGVTVLELFSGRCPILPAAQGTSWELLKEAICYGEPPSVPESASASPSLRGFVAACLQKDPKRRATVAQLLAHPFVADRDVESSRRALREIIMETMHEQGQRGTPPTS</sequence>
<accession>A0ACD5W108</accession>
<dbReference type="Proteomes" id="UP001732700">
    <property type="component" value="Chromosome 3D"/>
</dbReference>
<proteinExistence type="predicted"/>